<reference evidence="2" key="1">
    <citation type="submission" date="2022-10" db="EMBL/GenBank/DDBJ databases">
        <title>Luteolibacter sp. GHJ8, whole genome shotgun sequencing project.</title>
        <authorList>
            <person name="Zhao G."/>
            <person name="Shen L."/>
        </authorList>
    </citation>
    <scope>NUCLEOTIDE SEQUENCE</scope>
    <source>
        <strain evidence="2">GHJ8</strain>
    </source>
</reference>
<name>A0ABT3G5A3_9BACT</name>
<proteinExistence type="predicted"/>
<keyword evidence="1" id="KW-1133">Transmembrane helix</keyword>
<evidence type="ECO:0000313" key="2">
    <source>
        <dbReference type="EMBL" id="MCW1914837.1"/>
    </source>
</evidence>
<feature type="transmembrane region" description="Helical" evidence="1">
    <location>
        <begin position="46"/>
        <end position="66"/>
    </location>
</feature>
<evidence type="ECO:0000256" key="1">
    <source>
        <dbReference type="SAM" id="Phobius"/>
    </source>
</evidence>
<dbReference type="Proteomes" id="UP001165653">
    <property type="component" value="Unassembled WGS sequence"/>
</dbReference>
<protein>
    <submittedName>
        <fullName evidence="2">Uncharacterized protein</fullName>
    </submittedName>
</protein>
<keyword evidence="1" id="KW-0812">Transmembrane</keyword>
<keyword evidence="1" id="KW-0472">Membrane</keyword>
<dbReference type="RefSeq" id="WP_264514371.1">
    <property type="nucleotide sequence ID" value="NZ_JAPDDR010000007.1"/>
</dbReference>
<accession>A0ABT3G5A3</accession>
<organism evidence="2 3">
    <name type="scientific">Luteolibacter rhizosphaerae</name>
    <dbReference type="NCBI Taxonomy" id="2989719"/>
    <lineage>
        <taxon>Bacteria</taxon>
        <taxon>Pseudomonadati</taxon>
        <taxon>Verrucomicrobiota</taxon>
        <taxon>Verrucomicrobiia</taxon>
        <taxon>Verrucomicrobiales</taxon>
        <taxon>Verrucomicrobiaceae</taxon>
        <taxon>Luteolibacter</taxon>
    </lineage>
</organism>
<comment type="caution">
    <text evidence="2">The sequence shown here is derived from an EMBL/GenBank/DDBJ whole genome shotgun (WGS) entry which is preliminary data.</text>
</comment>
<gene>
    <name evidence="2" type="ORF">OJ996_14715</name>
</gene>
<sequence length="71" mass="8169">MKTPDSRARFQAPSRHYHRARAENTESAWQQWIGDDRKNRGRSRGILKASAWILGVLAFCSVIAVMCYQMS</sequence>
<evidence type="ECO:0000313" key="3">
    <source>
        <dbReference type="Proteomes" id="UP001165653"/>
    </source>
</evidence>
<dbReference type="EMBL" id="JAPDDR010000007">
    <property type="protein sequence ID" value="MCW1914837.1"/>
    <property type="molecule type" value="Genomic_DNA"/>
</dbReference>
<keyword evidence="3" id="KW-1185">Reference proteome</keyword>